<accession>G0V0F9</accession>
<dbReference type="VEuPathDB" id="TriTrypDB:TcIL3000.11.5440"/>
<proteinExistence type="predicted"/>
<dbReference type="InterPro" id="IPR050817">
    <property type="entry name" value="DjlA_DnaK_co-chaperone"/>
</dbReference>
<evidence type="ECO:0000313" key="5">
    <source>
        <dbReference type="EMBL" id="CCC95130.1"/>
    </source>
</evidence>
<feature type="signal peptide" evidence="3">
    <location>
        <begin position="1"/>
        <end position="28"/>
    </location>
</feature>
<evidence type="ECO:0000256" key="2">
    <source>
        <dbReference type="SAM" id="Phobius"/>
    </source>
</evidence>
<dbReference type="Pfam" id="PF00226">
    <property type="entry name" value="DnaJ"/>
    <property type="match status" value="1"/>
</dbReference>
<protein>
    <submittedName>
        <fullName evidence="5">Putative chaperone protein DNAj</fullName>
    </submittedName>
</protein>
<dbReference type="PROSITE" id="PS50076">
    <property type="entry name" value="DNAJ_2"/>
    <property type="match status" value="1"/>
</dbReference>
<organism evidence="5">
    <name type="scientific">Trypanosoma congolense (strain IL3000)</name>
    <dbReference type="NCBI Taxonomy" id="1068625"/>
    <lineage>
        <taxon>Eukaryota</taxon>
        <taxon>Discoba</taxon>
        <taxon>Euglenozoa</taxon>
        <taxon>Kinetoplastea</taxon>
        <taxon>Metakinetoplastina</taxon>
        <taxon>Trypanosomatida</taxon>
        <taxon>Trypanosomatidae</taxon>
        <taxon>Trypanosoma</taxon>
        <taxon>Nannomonas</taxon>
    </lineage>
</organism>
<keyword evidence="2" id="KW-0472">Membrane</keyword>
<reference evidence="5" key="1">
    <citation type="journal article" date="2012" name="Proc. Natl. Acad. Sci. U.S.A.">
        <title>Antigenic diversity is generated by distinct evolutionary mechanisms in African trypanosome species.</title>
        <authorList>
            <person name="Jackson A.P."/>
            <person name="Berry A."/>
            <person name="Aslett M."/>
            <person name="Allison H.C."/>
            <person name="Burton P."/>
            <person name="Vavrova-Anderson J."/>
            <person name="Brown R."/>
            <person name="Browne H."/>
            <person name="Corton N."/>
            <person name="Hauser H."/>
            <person name="Gamble J."/>
            <person name="Gilderthorp R."/>
            <person name="Marcello L."/>
            <person name="McQuillan J."/>
            <person name="Otto T.D."/>
            <person name="Quail M.A."/>
            <person name="Sanders M.J."/>
            <person name="van Tonder A."/>
            <person name="Ginger M.L."/>
            <person name="Field M.C."/>
            <person name="Barry J.D."/>
            <person name="Hertz-Fowler C."/>
            <person name="Berriman M."/>
        </authorList>
    </citation>
    <scope>NUCLEOTIDE SEQUENCE</scope>
    <source>
        <strain evidence="5">IL3000</strain>
    </source>
</reference>
<gene>
    <name evidence="5" type="ORF">TCIL3000_11_5440</name>
</gene>
<dbReference type="AlphaFoldDB" id="G0V0F9"/>
<sequence>MHRNFSSTSVSVMLLVLLQLCLTSSVIGASFFTGGEEDDLYSLLGVERGVTKDEIKRAFRTLTREHHPDLQESAEGKEKAKDYMAKVLHAYSVLSDDLKRQDYDQFGKISGERLNSAEYSSEELFRHFNQNIPILSKSVQLGSLTALQRILNFRGNRLFLIQVYDDSCDSCRLFSSVWESLVHSTLSEAGVIQVLRIDAYSAEGPALLKLLGASYDKEVQVYGVVDGVVWNMPQLQVAIKSRSERQMDFALLEFIGNFFYDRRREVNSMNKINDTQELLNWLREPRGSDDLIRILLPPLATIDMGLALSVVYENSAVVRYVPRTTLLALVEEYCAQPVDVLGSDGQPVPMPEFIVTSVEQLPNVSEESSDGEGSSKRSCRGILVGASAALTYRKATSFLRENIPQPHPEMLGISHVTGSSFYTLCGRHCLILLQQSCVNIANTKFVEVLRSDLKPFEVGYVCLNEEPSLQDSLALTTKMTQSALMVVVDGNDSIVYLMSHDLDKVQLAEFLSGILQGTTESISLNLETPISRLLASKPFKISNMQYAYMCILWLIGLVYPFASACYPFFIMFVSHKLLQRFNLIGSREPDGTEQDGQQRQQQQQQASQSCDRCHGAVPCSSRRTSDSATSGDACDKEATHAKSGGSNVPTYTAVDLLRAKDEKVFLVLVFTLGEGSSLVPQRFVDDPRFVFRKVPDSDTVWRQWLSTQQGIGKKNANEECDTPMVAVRQGKMLGAVKPYHVPPEVWLFDLLEGAIVVDKPLPQI</sequence>
<dbReference type="PRINTS" id="PR00625">
    <property type="entry name" value="JDOMAIN"/>
</dbReference>
<name>G0V0F9_TRYCI</name>
<dbReference type="InterPro" id="IPR036869">
    <property type="entry name" value="J_dom_sf"/>
</dbReference>
<feature type="chain" id="PRO_5003410225" evidence="3">
    <location>
        <begin position="29"/>
        <end position="764"/>
    </location>
</feature>
<feature type="domain" description="J" evidence="4">
    <location>
        <begin position="39"/>
        <end position="107"/>
    </location>
</feature>
<feature type="compositionally biased region" description="Low complexity" evidence="1">
    <location>
        <begin position="594"/>
        <end position="608"/>
    </location>
</feature>
<dbReference type="FunFam" id="1.10.287.110:FF:000194">
    <property type="entry name" value="Putative DNAJ domain protein"/>
    <property type="match status" value="1"/>
</dbReference>
<dbReference type="InterPro" id="IPR001623">
    <property type="entry name" value="DnaJ_domain"/>
</dbReference>
<dbReference type="Gene3D" id="1.10.287.110">
    <property type="entry name" value="DnaJ domain"/>
    <property type="match status" value="1"/>
</dbReference>
<feature type="transmembrane region" description="Helical" evidence="2">
    <location>
        <begin position="546"/>
        <end position="573"/>
    </location>
</feature>
<feature type="region of interest" description="Disordered" evidence="1">
    <location>
        <begin position="588"/>
        <end position="644"/>
    </location>
</feature>
<dbReference type="PANTHER" id="PTHR24074">
    <property type="entry name" value="CO-CHAPERONE PROTEIN DJLA"/>
    <property type="match status" value="1"/>
</dbReference>
<dbReference type="SMART" id="SM00271">
    <property type="entry name" value="DnaJ"/>
    <property type="match status" value="1"/>
</dbReference>
<keyword evidence="2" id="KW-1133">Transmembrane helix</keyword>
<evidence type="ECO:0000256" key="1">
    <source>
        <dbReference type="SAM" id="MobiDB-lite"/>
    </source>
</evidence>
<evidence type="ECO:0000256" key="3">
    <source>
        <dbReference type="SAM" id="SignalP"/>
    </source>
</evidence>
<keyword evidence="3" id="KW-0732">Signal</keyword>
<dbReference type="SUPFAM" id="SSF46565">
    <property type="entry name" value="Chaperone J-domain"/>
    <property type="match status" value="1"/>
</dbReference>
<dbReference type="EMBL" id="HE575324">
    <property type="protein sequence ID" value="CCC95130.1"/>
    <property type="molecule type" value="Genomic_DNA"/>
</dbReference>
<dbReference type="CDD" id="cd06257">
    <property type="entry name" value="DnaJ"/>
    <property type="match status" value="1"/>
</dbReference>
<evidence type="ECO:0000259" key="4">
    <source>
        <dbReference type="PROSITE" id="PS50076"/>
    </source>
</evidence>
<keyword evidence="2" id="KW-0812">Transmembrane</keyword>